<dbReference type="CDD" id="cd03137">
    <property type="entry name" value="GATase1_AraC_1"/>
    <property type="match status" value="1"/>
</dbReference>
<keyword evidence="5" id="KW-1185">Reference proteome</keyword>
<evidence type="ECO:0000256" key="1">
    <source>
        <dbReference type="ARBA" id="ARBA00023015"/>
    </source>
</evidence>
<gene>
    <name evidence="4" type="ORF">CKQ53_05610</name>
</gene>
<dbReference type="PROSITE" id="PS01124">
    <property type="entry name" value="HTH_ARAC_FAMILY_2"/>
    <property type="match status" value="1"/>
</dbReference>
<dbReference type="InterPro" id="IPR009057">
    <property type="entry name" value="Homeodomain-like_sf"/>
</dbReference>
<dbReference type="GO" id="GO:0043565">
    <property type="term" value="F:sequence-specific DNA binding"/>
    <property type="evidence" value="ECO:0007669"/>
    <property type="project" value="InterPro"/>
</dbReference>
<dbReference type="Proteomes" id="UP000263881">
    <property type="component" value="Chromosome"/>
</dbReference>
<organism evidence="4 5">
    <name type="scientific">Lonsdalea britannica</name>
    <dbReference type="NCBI Taxonomy" id="1082704"/>
    <lineage>
        <taxon>Bacteria</taxon>
        <taxon>Pseudomonadati</taxon>
        <taxon>Pseudomonadota</taxon>
        <taxon>Gammaproteobacteria</taxon>
        <taxon>Enterobacterales</taxon>
        <taxon>Pectobacteriaceae</taxon>
        <taxon>Lonsdalea</taxon>
    </lineage>
</organism>
<name>A0AAD0SG38_9GAMM</name>
<dbReference type="Pfam" id="PF01965">
    <property type="entry name" value="DJ-1_PfpI"/>
    <property type="match status" value="1"/>
</dbReference>
<evidence type="ECO:0000259" key="3">
    <source>
        <dbReference type="PROSITE" id="PS01124"/>
    </source>
</evidence>
<dbReference type="Pfam" id="PF12833">
    <property type="entry name" value="HTH_18"/>
    <property type="match status" value="1"/>
</dbReference>
<accession>A0AAD0SG38</accession>
<dbReference type="Gene3D" id="3.40.50.880">
    <property type="match status" value="1"/>
</dbReference>
<proteinExistence type="predicted"/>
<dbReference type="SUPFAM" id="SSF52317">
    <property type="entry name" value="Class I glutamine amidotransferase-like"/>
    <property type="match status" value="1"/>
</dbReference>
<protein>
    <submittedName>
        <fullName evidence="4">AraC family transcriptional regulator</fullName>
    </submittedName>
</protein>
<dbReference type="InterPro" id="IPR029062">
    <property type="entry name" value="Class_I_gatase-like"/>
</dbReference>
<sequence>MARQVYFLMLPGVLSLDIAGPAEALRLAGDFDLHYISPVESLRCSIGLTLNQLEPLPTPMLPDSILIVPGVTPSEHYFATPLAQIARDWLRERRSELEHQTLTLVCICSGSLLAAQATLLDGYQCTTHHDILDRLSEQAPAALIRENRIFVEDRNVYTSAGITAGIDLALHLVARFRSNLHALQVAREMVVYFRRAGNDDQLSPWLQHRNHLHPVIHRAQDLLAAAPESSWPLDQLADRVHVSGRHLTRLFREHVGITVREYHEQLRLTVAEQRIRQGIGVEKAALLAGFSSARQLRRAQSRQP</sequence>
<dbReference type="InterPro" id="IPR052158">
    <property type="entry name" value="INH-QAR"/>
</dbReference>
<dbReference type="PANTHER" id="PTHR43130">
    <property type="entry name" value="ARAC-FAMILY TRANSCRIPTIONAL REGULATOR"/>
    <property type="match status" value="1"/>
</dbReference>
<evidence type="ECO:0000256" key="2">
    <source>
        <dbReference type="ARBA" id="ARBA00023163"/>
    </source>
</evidence>
<dbReference type="InterPro" id="IPR018060">
    <property type="entry name" value="HTH_AraC"/>
</dbReference>
<dbReference type="KEGG" id="lbq:CKQ53_05610"/>
<dbReference type="PANTHER" id="PTHR43130:SF3">
    <property type="entry name" value="HTH-TYPE TRANSCRIPTIONAL REGULATOR RV1931C"/>
    <property type="match status" value="1"/>
</dbReference>
<dbReference type="Gene3D" id="1.10.10.60">
    <property type="entry name" value="Homeodomain-like"/>
    <property type="match status" value="1"/>
</dbReference>
<keyword evidence="1" id="KW-0805">Transcription regulation</keyword>
<evidence type="ECO:0000313" key="4">
    <source>
        <dbReference type="EMBL" id="AXW86516.1"/>
    </source>
</evidence>
<evidence type="ECO:0000313" key="5">
    <source>
        <dbReference type="Proteomes" id="UP000263881"/>
    </source>
</evidence>
<dbReference type="InterPro" id="IPR002818">
    <property type="entry name" value="DJ-1/PfpI"/>
</dbReference>
<dbReference type="RefSeq" id="WP_094117904.1">
    <property type="nucleotide sequence ID" value="NZ_CP023009.1"/>
</dbReference>
<dbReference type="GO" id="GO:0003700">
    <property type="term" value="F:DNA-binding transcription factor activity"/>
    <property type="evidence" value="ECO:0007669"/>
    <property type="project" value="InterPro"/>
</dbReference>
<reference evidence="4 5" key="1">
    <citation type="submission" date="2017-08" db="EMBL/GenBank/DDBJ databases">
        <title>Comparative genomics of bacteria isolated from necrotic lesions of AOD affected trees.</title>
        <authorList>
            <person name="Doonan J."/>
            <person name="Denman S."/>
            <person name="McDonald J.E."/>
        </authorList>
    </citation>
    <scope>NUCLEOTIDE SEQUENCE [LARGE SCALE GENOMIC DNA]</scope>
    <source>
        <strain evidence="4 5">477</strain>
    </source>
</reference>
<feature type="domain" description="HTH araC/xylS-type" evidence="3">
    <location>
        <begin position="217"/>
        <end position="304"/>
    </location>
</feature>
<dbReference type="EMBL" id="CP023009">
    <property type="protein sequence ID" value="AXW86516.1"/>
    <property type="molecule type" value="Genomic_DNA"/>
</dbReference>
<dbReference type="SMART" id="SM00342">
    <property type="entry name" value="HTH_ARAC"/>
    <property type="match status" value="1"/>
</dbReference>
<dbReference type="SUPFAM" id="SSF46689">
    <property type="entry name" value="Homeodomain-like"/>
    <property type="match status" value="1"/>
</dbReference>
<dbReference type="AlphaFoldDB" id="A0AAD0SG38"/>
<keyword evidence="2" id="KW-0804">Transcription</keyword>